<dbReference type="InterPro" id="IPR000595">
    <property type="entry name" value="cNMP-bd_dom"/>
</dbReference>
<dbReference type="GO" id="GO:0052621">
    <property type="term" value="F:diguanylate cyclase activity"/>
    <property type="evidence" value="ECO:0007669"/>
    <property type="project" value="UniProtKB-EC"/>
</dbReference>
<evidence type="ECO:0000313" key="6">
    <source>
        <dbReference type="Proteomes" id="UP000325161"/>
    </source>
</evidence>
<dbReference type="GO" id="GO:0043709">
    <property type="term" value="P:cell adhesion involved in single-species biofilm formation"/>
    <property type="evidence" value="ECO:0007669"/>
    <property type="project" value="TreeGrafter"/>
</dbReference>
<name>A0A5C0B0E2_9BURK</name>
<dbReference type="InterPro" id="IPR029787">
    <property type="entry name" value="Nucleotide_cyclase"/>
</dbReference>
<dbReference type="CDD" id="cd01949">
    <property type="entry name" value="GGDEF"/>
    <property type="match status" value="1"/>
</dbReference>
<dbReference type="NCBIfam" id="TIGR00254">
    <property type="entry name" value="GGDEF"/>
    <property type="match status" value="1"/>
</dbReference>
<dbReference type="InterPro" id="IPR043128">
    <property type="entry name" value="Rev_trsase/Diguanyl_cyclase"/>
</dbReference>
<evidence type="ECO:0000256" key="2">
    <source>
        <dbReference type="ARBA" id="ARBA00034247"/>
    </source>
</evidence>
<dbReference type="PROSITE" id="PS50042">
    <property type="entry name" value="CNMP_BINDING_3"/>
    <property type="match status" value="1"/>
</dbReference>
<dbReference type="Gene3D" id="3.30.70.270">
    <property type="match status" value="1"/>
</dbReference>
<dbReference type="PANTHER" id="PTHR45138">
    <property type="entry name" value="REGULATORY COMPONENTS OF SENSORY TRANSDUCTION SYSTEM"/>
    <property type="match status" value="1"/>
</dbReference>
<dbReference type="KEGG" id="pacr:FXN63_16960"/>
<dbReference type="Pfam" id="PF00990">
    <property type="entry name" value="GGDEF"/>
    <property type="match status" value="1"/>
</dbReference>
<dbReference type="OrthoDB" id="9813903at2"/>
<dbReference type="InterPro" id="IPR050469">
    <property type="entry name" value="Diguanylate_Cyclase"/>
</dbReference>
<dbReference type="AlphaFoldDB" id="A0A5C0B0E2"/>
<feature type="domain" description="GGDEF" evidence="4">
    <location>
        <begin position="199"/>
        <end position="330"/>
    </location>
</feature>
<evidence type="ECO:0000256" key="1">
    <source>
        <dbReference type="ARBA" id="ARBA00012528"/>
    </source>
</evidence>
<gene>
    <name evidence="5" type="ORF">FXN63_16960</name>
</gene>
<comment type="catalytic activity">
    <reaction evidence="2">
        <text>2 GTP = 3',3'-c-di-GMP + 2 diphosphate</text>
        <dbReference type="Rhea" id="RHEA:24898"/>
        <dbReference type="ChEBI" id="CHEBI:33019"/>
        <dbReference type="ChEBI" id="CHEBI:37565"/>
        <dbReference type="ChEBI" id="CHEBI:58805"/>
        <dbReference type="EC" id="2.7.7.65"/>
    </reaction>
</comment>
<reference evidence="5 6" key="1">
    <citation type="submission" date="2019-08" db="EMBL/GenBank/DDBJ databases">
        <title>Amphibian skin-associated Pigmentiphaga: genome sequence and occurrence across geography and hosts.</title>
        <authorList>
            <person name="Bletz M.C."/>
            <person name="Bunk B."/>
            <person name="Sproeer C."/>
            <person name="Biwer P."/>
            <person name="Reiter S."/>
            <person name="Rabemananjara F.C.E."/>
            <person name="Schulz S."/>
            <person name="Overmann J."/>
            <person name="Vences M."/>
        </authorList>
    </citation>
    <scope>NUCLEOTIDE SEQUENCE [LARGE SCALE GENOMIC DNA]</scope>
    <source>
        <strain evidence="5 6">Mada1488</strain>
    </source>
</reference>
<evidence type="ECO:0000313" key="5">
    <source>
        <dbReference type="EMBL" id="QEI07344.1"/>
    </source>
</evidence>
<sequence length="330" mass="35540">MSPIPSHQPADGRPGDLTPDDAVALARSRIFAGCPAEAVAIAAHAAFVRHVPHGTLLLQPGENNAYVYVLVEGQLGIFRDPAQNRLLTRLAPGELVGEQAVHDDSGSAFYVFAQWPARVLAIQASVMRGLMTQFPQVALNMVELLLKRLHDVSFGMAADDGAESLEFMTHRDAVSGLHNRRWMTETFTDELTRASRDGVQVCLLLIDIDYFARLNQALGRAAGDTLLKTVADLIHDGLRPTDICARLSDDSFVALMPGVSIQVAGLIAERIRGQIAGRQFAVHGQISTQLTVSISAVVAENGLDASLEAAGALLQQAKELGRNRVELQNV</sequence>
<dbReference type="SUPFAM" id="SSF55073">
    <property type="entry name" value="Nucleotide cyclase"/>
    <property type="match status" value="1"/>
</dbReference>
<dbReference type="EMBL" id="CP043046">
    <property type="protein sequence ID" value="QEI07344.1"/>
    <property type="molecule type" value="Genomic_DNA"/>
</dbReference>
<dbReference type="GO" id="GO:0005886">
    <property type="term" value="C:plasma membrane"/>
    <property type="evidence" value="ECO:0007669"/>
    <property type="project" value="TreeGrafter"/>
</dbReference>
<dbReference type="SMART" id="SM00100">
    <property type="entry name" value="cNMP"/>
    <property type="match status" value="1"/>
</dbReference>
<evidence type="ECO:0000259" key="4">
    <source>
        <dbReference type="PROSITE" id="PS50887"/>
    </source>
</evidence>
<protein>
    <recommendedName>
        <fullName evidence="1">diguanylate cyclase</fullName>
        <ecNumber evidence="1">2.7.7.65</ecNumber>
    </recommendedName>
</protein>
<dbReference type="GO" id="GO:1902201">
    <property type="term" value="P:negative regulation of bacterial-type flagellum-dependent cell motility"/>
    <property type="evidence" value="ECO:0007669"/>
    <property type="project" value="TreeGrafter"/>
</dbReference>
<dbReference type="CDD" id="cd00038">
    <property type="entry name" value="CAP_ED"/>
    <property type="match status" value="1"/>
</dbReference>
<organism evidence="5 6">
    <name type="scientific">Pigmentiphaga aceris</name>
    <dbReference type="NCBI Taxonomy" id="1940612"/>
    <lineage>
        <taxon>Bacteria</taxon>
        <taxon>Pseudomonadati</taxon>
        <taxon>Pseudomonadota</taxon>
        <taxon>Betaproteobacteria</taxon>
        <taxon>Burkholderiales</taxon>
        <taxon>Alcaligenaceae</taxon>
        <taxon>Pigmentiphaga</taxon>
    </lineage>
</organism>
<dbReference type="PROSITE" id="PS50887">
    <property type="entry name" value="GGDEF"/>
    <property type="match status" value="1"/>
</dbReference>
<feature type="domain" description="Cyclic nucleotide-binding" evidence="3">
    <location>
        <begin position="30"/>
        <end position="148"/>
    </location>
</feature>
<proteinExistence type="predicted"/>
<dbReference type="PANTHER" id="PTHR45138:SF9">
    <property type="entry name" value="DIGUANYLATE CYCLASE DGCM-RELATED"/>
    <property type="match status" value="1"/>
</dbReference>
<dbReference type="InterPro" id="IPR018490">
    <property type="entry name" value="cNMP-bd_dom_sf"/>
</dbReference>
<dbReference type="Proteomes" id="UP000325161">
    <property type="component" value="Chromosome"/>
</dbReference>
<dbReference type="EC" id="2.7.7.65" evidence="1"/>
<dbReference type="InterPro" id="IPR000160">
    <property type="entry name" value="GGDEF_dom"/>
</dbReference>
<dbReference type="SUPFAM" id="SSF51206">
    <property type="entry name" value="cAMP-binding domain-like"/>
    <property type="match status" value="1"/>
</dbReference>
<dbReference type="Pfam" id="PF00027">
    <property type="entry name" value="cNMP_binding"/>
    <property type="match status" value="1"/>
</dbReference>
<keyword evidence="6" id="KW-1185">Reference proteome</keyword>
<dbReference type="SMART" id="SM00267">
    <property type="entry name" value="GGDEF"/>
    <property type="match status" value="1"/>
</dbReference>
<evidence type="ECO:0000259" key="3">
    <source>
        <dbReference type="PROSITE" id="PS50042"/>
    </source>
</evidence>
<accession>A0A5C0B0E2</accession>
<dbReference type="Gene3D" id="2.60.120.10">
    <property type="entry name" value="Jelly Rolls"/>
    <property type="match status" value="1"/>
</dbReference>
<dbReference type="InterPro" id="IPR014710">
    <property type="entry name" value="RmlC-like_jellyroll"/>
</dbReference>
<dbReference type="RefSeq" id="WP_148816391.1">
    <property type="nucleotide sequence ID" value="NZ_CP043046.1"/>
</dbReference>